<reference evidence="1 2" key="1">
    <citation type="submission" date="2024-04" db="EMBL/GenBank/DDBJ databases">
        <authorList>
            <consortium name="Genoscope - CEA"/>
            <person name="William W."/>
        </authorList>
    </citation>
    <scope>NUCLEOTIDE SEQUENCE [LARGE SCALE GENOMIC DNA]</scope>
</reference>
<organism evidence="1 2">
    <name type="scientific">Lymnaea stagnalis</name>
    <name type="common">Great pond snail</name>
    <name type="synonym">Helix stagnalis</name>
    <dbReference type="NCBI Taxonomy" id="6523"/>
    <lineage>
        <taxon>Eukaryota</taxon>
        <taxon>Metazoa</taxon>
        <taxon>Spiralia</taxon>
        <taxon>Lophotrochozoa</taxon>
        <taxon>Mollusca</taxon>
        <taxon>Gastropoda</taxon>
        <taxon>Heterobranchia</taxon>
        <taxon>Euthyneura</taxon>
        <taxon>Panpulmonata</taxon>
        <taxon>Hygrophila</taxon>
        <taxon>Lymnaeoidea</taxon>
        <taxon>Lymnaeidae</taxon>
        <taxon>Lymnaea</taxon>
    </lineage>
</organism>
<sequence>NLSEVKSESPSFTFSNQKTIENNKIVGQSLLQNAQVTKAESSKLLTLNPNFENTRPLTGSFLSNANALNKCEIPLPGRIVTEPNMSTSINTNHIQVIKVTNSPAPLQFRSMTTMSGKTYIVLSSSGNQSK</sequence>
<dbReference type="AlphaFoldDB" id="A0AAV2IDW5"/>
<proteinExistence type="predicted"/>
<dbReference type="EMBL" id="CAXITT010000620">
    <property type="protein sequence ID" value="CAL1544419.1"/>
    <property type="molecule type" value="Genomic_DNA"/>
</dbReference>
<gene>
    <name evidence="1" type="ORF">GSLYS_00017932001</name>
</gene>
<accession>A0AAV2IDW5</accession>
<evidence type="ECO:0000313" key="2">
    <source>
        <dbReference type="Proteomes" id="UP001497497"/>
    </source>
</evidence>
<feature type="non-terminal residue" evidence="1">
    <location>
        <position position="1"/>
    </location>
</feature>
<keyword evidence="2" id="KW-1185">Reference proteome</keyword>
<name>A0AAV2IDW5_LYMST</name>
<feature type="non-terminal residue" evidence="1">
    <location>
        <position position="130"/>
    </location>
</feature>
<protein>
    <submittedName>
        <fullName evidence="1">Uncharacterized protein</fullName>
    </submittedName>
</protein>
<evidence type="ECO:0000313" key="1">
    <source>
        <dbReference type="EMBL" id="CAL1544419.1"/>
    </source>
</evidence>
<dbReference type="Proteomes" id="UP001497497">
    <property type="component" value="Unassembled WGS sequence"/>
</dbReference>
<comment type="caution">
    <text evidence="1">The sequence shown here is derived from an EMBL/GenBank/DDBJ whole genome shotgun (WGS) entry which is preliminary data.</text>
</comment>